<name>A0AAX1QQQ3_9VIBR</name>
<protein>
    <submittedName>
        <fullName evidence="3">DUF481 domain-containing protein</fullName>
    </submittedName>
</protein>
<evidence type="ECO:0000313" key="3">
    <source>
        <dbReference type="EMBL" id="RBM74692.1"/>
    </source>
</evidence>
<keyword evidence="1" id="KW-0732">Signal</keyword>
<gene>
    <name evidence="2" type="ORF">DLR69_11740</name>
    <name evidence="3" type="ORF">DLR70_17150</name>
</gene>
<dbReference type="AlphaFoldDB" id="A0AAX1QQQ3"/>
<evidence type="ECO:0000313" key="4">
    <source>
        <dbReference type="Proteomes" id="UP000252427"/>
    </source>
</evidence>
<dbReference type="EMBL" id="QKKR01000017">
    <property type="protein sequence ID" value="RBM54180.1"/>
    <property type="molecule type" value="Genomic_DNA"/>
</dbReference>
<comment type="caution">
    <text evidence="3">The sequence shown here is derived from an EMBL/GenBank/DDBJ whole genome shotgun (WGS) entry which is preliminary data.</text>
</comment>
<evidence type="ECO:0000313" key="5">
    <source>
        <dbReference type="Proteomes" id="UP000252488"/>
    </source>
</evidence>
<feature type="signal peptide" evidence="1">
    <location>
        <begin position="1"/>
        <end position="19"/>
    </location>
</feature>
<evidence type="ECO:0000313" key="2">
    <source>
        <dbReference type="EMBL" id="RBM54180.1"/>
    </source>
</evidence>
<dbReference type="Proteomes" id="UP000252427">
    <property type="component" value="Unassembled WGS sequence"/>
</dbReference>
<dbReference type="Pfam" id="PF04338">
    <property type="entry name" value="DUF481"/>
    <property type="match status" value="1"/>
</dbReference>
<dbReference type="InterPro" id="IPR007433">
    <property type="entry name" value="DUF481"/>
</dbReference>
<dbReference type="RefSeq" id="WP_113593541.1">
    <property type="nucleotide sequence ID" value="NZ_CAWNVX010000003.1"/>
</dbReference>
<reference evidence="4 5" key="1">
    <citation type="submission" date="2018-06" db="EMBL/GenBank/DDBJ databases">
        <title>Draft genome sequences of nine Vibrio sp. clinical isolates from across the United States representing the closest known relative of Vibrio cholerae.</title>
        <authorList>
            <person name="Islam M.T."/>
            <person name="Liang K."/>
            <person name="Im M.S."/>
            <person name="Winkjer J."/>
            <person name="Busby S."/>
            <person name="Batra D."/>
            <person name="Rowe L."/>
            <person name="Tarr C.L."/>
            <person name="Boucher Y."/>
        </authorList>
    </citation>
    <scope>NUCLEOTIDE SEQUENCE [LARGE SCALE GENOMIC DNA]</scope>
    <source>
        <strain evidence="2 5">2016V-1111</strain>
        <strain evidence="3 4">2016V-1114</strain>
    </source>
</reference>
<organism evidence="3 4">
    <name type="scientific">Vibrio paracholerae</name>
    <dbReference type="NCBI Taxonomy" id="650003"/>
    <lineage>
        <taxon>Bacteria</taxon>
        <taxon>Pseudomonadati</taxon>
        <taxon>Pseudomonadota</taxon>
        <taxon>Gammaproteobacteria</taxon>
        <taxon>Vibrionales</taxon>
        <taxon>Vibrionaceae</taxon>
        <taxon>Vibrio</taxon>
    </lineage>
</organism>
<keyword evidence="5" id="KW-1185">Reference proteome</keyword>
<evidence type="ECO:0000256" key="1">
    <source>
        <dbReference type="SAM" id="SignalP"/>
    </source>
</evidence>
<accession>A0AAX1QQQ3</accession>
<sequence length="252" mass="29082">MFQKWLTLASILLSIPVLAEKKTEPDLDIVLASPWNNQVELGYQAHSGNSESESLNSRVRTEYKSGRHRSYGEWKFYRLDKNNKEDKRQSTFTLQSDYKLSTKTYLYTSFYGINSRYSAYSKDHTLSSGLGYQFLYTKDKVIELEMGPGFRYQKPNLEKLDGSVHNEPVNEPIFRSNLKVEWQVINNLRLESELNLITGQSNTSIDSNLSLSNNITDNIALKIRQSRQLHSRAPEGRSKVDSVFSVNLLFEF</sequence>
<proteinExistence type="predicted"/>
<dbReference type="EMBL" id="QKKS01000056">
    <property type="protein sequence ID" value="RBM74692.1"/>
    <property type="molecule type" value="Genomic_DNA"/>
</dbReference>
<dbReference type="Proteomes" id="UP000252488">
    <property type="component" value="Unassembled WGS sequence"/>
</dbReference>
<feature type="chain" id="PRO_5043937208" evidence="1">
    <location>
        <begin position="20"/>
        <end position="252"/>
    </location>
</feature>